<evidence type="ECO:0000256" key="1">
    <source>
        <dbReference type="ARBA" id="ARBA00010996"/>
    </source>
</evidence>
<reference evidence="6" key="1">
    <citation type="submission" date="2009-08" db="EMBL/GenBank/DDBJ databases">
        <title>The complete genome of Chitinophaga pinensis DSM 2588.</title>
        <authorList>
            <consortium name="US DOE Joint Genome Institute (JGI-PGF)"/>
            <person name="Lucas S."/>
            <person name="Copeland A."/>
            <person name="Lapidus A."/>
            <person name="Glavina del Rio T."/>
            <person name="Dalin E."/>
            <person name="Tice H."/>
            <person name="Bruce D."/>
            <person name="Goodwin L."/>
            <person name="Pitluck S."/>
            <person name="Kyrpides N."/>
            <person name="Mavromatis K."/>
            <person name="Ivanova N."/>
            <person name="Mikhailova N."/>
            <person name="Sims D."/>
            <person name="Meinche L."/>
            <person name="Brettin T."/>
            <person name="Detter J.C."/>
            <person name="Han C."/>
            <person name="Larimer F."/>
            <person name="Land M."/>
            <person name="Hauser L."/>
            <person name="Markowitz V."/>
            <person name="Cheng J.-F."/>
            <person name="Hugenholtz P."/>
            <person name="Woyke T."/>
            <person name="Wu D."/>
            <person name="Spring S."/>
            <person name="Klenk H.-P."/>
            <person name="Eisen J.A."/>
        </authorList>
    </citation>
    <scope>NUCLEOTIDE SEQUENCE [LARGE SCALE GENOMIC DNA]</scope>
    <source>
        <strain evidence="6">ATCC 43595 / DSM 2588 / LMG 13176 / NBRC 15968 / NCIMB 11800 / UQM 2034</strain>
    </source>
</reference>
<dbReference type="KEGG" id="cpi:Cpin_6095"/>
<feature type="disulfide bond" description="Redox-active" evidence="3">
    <location>
        <begin position="85"/>
        <end position="89"/>
    </location>
</feature>
<feature type="binding site" evidence="2">
    <location>
        <position position="89"/>
    </location>
    <ligand>
        <name>Cu cation</name>
        <dbReference type="ChEBI" id="CHEBI:23378"/>
    </ligand>
</feature>
<keyword evidence="3" id="KW-1015">Disulfide bond</keyword>
<dbReference type="InterPro" id="IPR003782">
    <property type="entry name" value="SCO1/SenC"/>
</dbReference>
<name>A0A979G9N7_CHIPD</name>
<evidence type="ECO:0000256" key="2">
    <source>
        <dbReference type="PIRSR" id="PIRSR603782-1"/>
    </source>
</evidence>
<comment type="similarity">
    <text evidence="1">Belongs to the SCO1/2 family.</text>
</comment>
<dbReference type="RefSeq" id="WP_012793669.1">
    <property type="nucleotide sequence ID" value="NC_013132.1"/>
</dbReference>
<organism evidence="5 6">
    <name type="scientific">Chitinophaga pinensis (strain ATCC 43595 / DSM 2588 / LMG 13176 / NBRC 15968 / NCIMB 11800 / UQM 2034)</name>
    <dbReference type="NCBI Taxonomy" id="485918"/>
    <lineage>
        <taxon>Bacteria</taxon>
        <taxon>Pseudomonadati</taxon>
        <taxon>Bacteroidota</taxon>
        <taxon>Chitinophagia</taxon>
        <taxon>Chitinophagales</taxon>
        <taxon>Chitinophagaceae</taxon>
        <taxon>Chitinophaga</taxon>
    </lineage>
</organism>
<sequence>MKRKDLLKGIVVCLAVIGLSACNNQSGQLPILGERTLTTNPVTGKRDTVYPSIPTFHLTDQDSAHVTGDSFSGRVYVADFIFLSCPTICPKMTREMLKVYHAFENDDHVGFLSHTIDPEYDTIPRLKQFATSIGVSSPKWHFVTAPADTIYKLAASYYATAYPDSTAEGGFTHSGGLLLVDKYKHIRGVYDGTDSVETKRLIKDISKLLTESR</sequence>
<dbReference type="PANTHER" id="PTHR12151:SF25">
    <property type="entry name" value="LINALOOL DEHYDRATASE_ISOMERASE DOMAIN-CONTAINING PROTEIN"/>
    <property type="match status" value="1"/>
</dbReference>
<evidence type="ECO:0000256" key="4">
    <source>
        <dbReference type="SAM" id="SignalP"/>
    </source>
</evidence>
<dbReference type="OrthoDB" id="9811998at2"/>
<feature type="binding site" evidence="2">
    <location>
        <position position="85"/>
    </location>
    <ligand>
        <name>Cu cation</name>
        <dbReference type="ChEBI" id="CHEBI:23378"/>
    </ligand>
</feature>
<reference evidence="5 6" key="2">
    <citation type="journal article" date="2010" name="Stand. Genomic Sci.">
        <title>Complete genome sequence of Chitinophaga pinensis type strain (UQM 2034).</title>
        <authorList>
            <person name="Glavina Del Rio T."/>
            <person name="Abt B."/>
            <person name="Spring S."/>
            <person name="Lapidus A."/>
            <person name="Nolan M."/>
            <person name="Tice H."/>
            <person name="Copeland A."/>
            <person name="Cheng J.F."/>
            <person name="Chen F."/>
            <person name="Bruce D."/>
            <person name="Goodwin L."/>
            <person name="Pitluck S."/>
            <person name="Ivanova N."/>
            <person name="Mavromatis K."/>
            <person name="Mikhailova N."/>
            <person name="Pati A."/>
            <person name="Chen A."/>
            <person name="Palaniappan K."/>
            <person name="Land M."/>
            <person name="Hauser L."/>
            <person name="Chang Y.J."/>
            <person name="Jeffries C.D."/>
            <person name="Chain P."/>
            <person name="Saunders E."/>
            <person name="Detter J.C."/>
            <person name="Brettin T."/>
            <person name="Rohde M."/>
            <person name="Goker M."/>
            <person name="Bristow J."/>
            <person name="Eisen J.A."/>
            <person name="Markowitz V."/>
            <person name="Hugenholtz P."/>
            <person name="Kyrpides N.C."/>
            <person name="Klenk H.P."/>
            <person name="Lucas S."/>
        </authorList>
    </citation>
    <scope>NUCLEOTIDE SEQUENCE [LARGE SCALE GENOMIC DNA]</scope>
    <source>
        <strain evidence="6">ATCC 43595 / DSM 2588 / LMG 13176 / NBRC 15968 / NCIMB 11800 / UQM 2034</strain>
    </source>
</reference>
<dbReference type="InterPro" id="IPR036249">
    <property type="entry name" value="Thioredoxin-like_sf"/>
</dbReference>
<evidence type="ECO:0000313" key="5">
    <source>
        <dbReference type="EMBL" id="ACU63504.1"/>
    </source>
</evidence>
<gene>
    <name evidence="5" type="ordered locus">Cpin_6095</name>
</gene>
<protein>
    <submittedName>
        <fullName evidence="5">Electron transport protein SCO1/SenC</fullName>
    </submittedName>
</protein>
<evidence type="ECO:0000313" key="6">
    <source>
        <dbReference type="Proteomes" id="UP000002215"/>
    </source>
</evidence>
<dbReference type="Proteomes" id="UP000002215">
    <property type="component" value="Chromosome"/>
</dbReference>
<dbReference type="SUPFAM" id="SSF52833">
    <property type="entry name" value="Thioredoxin-like"/>
    <property type="match status" value="1"/>
</dbReference>
<dbReference type="EMBL" id="CP001699">
    <property type="protein sequence ID" value="ACU63504.1"/>
    <property type="molecule type" value="Genomic_DNA"/>
</dbReference>
<dbReference type="PANTHER" id="PTHR12151">
    <property type="entry name" value="ELECTRON TRANSPORT PROTIN SCO1/SENC FAMILY MEMBER"/>
    <property type="match status" value="1"/>
</dbReference>
<proteinExistence type="inferred from homology"/>
<keyword evidence="4" id="KW-0732">Signal</keyword>
<dbReference type="AlphaFoldDB" id="A0A979G9N7"/>
<dbReference type="CDD" id="cd02968">
    <property type="entry name" value="SCO"/>
    <property type="match status" value="1"/>
</dbReference>
<accession>A0A979G9N7</accession>
<evidence type="ECO:0000256" key="3">
    <source>
        <dbReference type="PIRSR" id="PIRSR603782-2"/>
    </source>
</evidence>
<feature type="signal peptide" evidence="4">
    <location>
        <begin position="1"/>
        <end position="21"/>
    </location>
</feature>
<dbReference type="Pfam" id="PF02630">
    <property type="entry name" value="SCO1-SenC"/>
    <property type="match status" value="1"/>
</dbReference>
<keyword evidence="2" id="KW-0186">Copper</keyword>
<keyword evidence="2" id="KW-0479">Metal-binding</keyword>
<dbReference type="PROSITE" id="PS51257">
    <property type="entry name" value="PROKAR_LIPOPROTEIN"/>
    <property type="match status" value="1"/>
</dbReference>
<feature type="binding site" evidence="2">
    <location>
        <position position="173"/>
    </location>
    <ligand>
        <name>Cu cation</name>
        <dbReference type="ChEBI" id="CHEBI:23378"/>
    </ligand>
</feature>
<dbReference type="GO" id="GO:0046872">
    <property type="term" value="F:metal ion binding"/>
    <property type="evidence" value="ECO:0007669"/>
    <property type="project" value="UniProtKB-KW"/>
</dbReference>
<feature type="chain" id="PRO_5037846434" evidence="4">
    <location>
        <begin position="22"/>
        <end position="213"/>
    </location>
</feature>
<dbReference type="Gene3D" id="3.40.30.10">
    <property type="entry name" value="Glutaredoxin"/>
    <property type="match status" value="1"/>
</dbReference>